<dbReference type="EMBL" id="FMSV02000553">
    <property type="protein sequence ID" value="SEH08616.1"/>
    <property type="molecule type" value="Genomic_DNA"/>
</dbReference>
<dbReference type="InterPro" id="IPR028943">
    <property type="entry name" value="ZorC_EH_Signature_dom"/>
</dbReference>
<evidence type="ECO:0000313" key="3">
    <source>
        <dbReference type="Proteomes" id="UP000236724"/>
    </source>
</evidence>
<protein>
    <recommendedName>
        <fullName evidence="1">Zorya protein ZorC EH domain-containing protein</fullName>
    </recommendedName>
</protein>
<dbReference type="Proteomes" id="UP000236724">
    <property type="component" value="Unassembled WGS sequence"/>
</dbReference>
<dbReference type="RefSeq" id="WP_103922139.1">
    <property type="nucleotide sequence ID" value="NZ_FMSV02000553.1"/>
</dbReference>
<evidence type="ECO:0000259" key="1">
    <source>
        <dbReference type="Pfam" id="PF15611"/>
    </source>
</evidence>
<feature type="domain" description="Zorya protein ZorC EH" evidence="1">
    <location>
        <begin position="80"/>
        <end position="469"/>
    </location>
</feature>
<dbReference type="Pfam" id="PF15611">
    <property type="entry name" value="EH_Signature"/>
    <property type="match status" value="1"/>
</dbReference>
<proteinExistence type="predicted"/>
<dbReference type="AlphaFoldDB" id="A0A1H6FHI4"/>
<gene>
    <name evidence="2" type="ORF">MBHS_04508</name>
</gene>
<reference evidence="2 3" key="1">
    <citation type="submission" date="2016-10" db="EMBL/GenBank/DDBJ databases">
        <authorList>
            <person name="de Groot N.N."/>
        </authorList>
    </citation>
    <scope>NUCLEOTIDE SEQUENCE [LARGE SCALE GENOMIC DNA]</scope>
    <source>
        <strain evidence="2">MBHS1</strain>
    </source>
</reference>
<keyword evidence="3" id="KW-1185">Reference proteome</keyword>
<sequence length="501" mass="57987">MAEAKTKSLKKTSKRRRKLFAPLQLELPEDCGLQHIELFSELSAQLKSLAESGTFDDNPRWQQRREFLIKQILAGEKPSHFLQGPGDIRLMIRLWREKPEFLQHLPLDKALLNILRQQLDPPSRLLFWQLIQLYFEVWDQLPAHQALASWLSDLCQSLPPRRSESAELQIYRQQSEILFTPDPGAAFIQATQALQADVLPLLKRWHVPETGRFAQHIKRLYYLQPLEALQVEDVGKTLHLFQVLQQDAVKNSMMEEQLLLGHHAAKILMDKVLDNGLALPENWRHTILGILGDPRVPRAAPRFQTWWGRLDNKYTAAMRNWLSQLDLKLFLNILEDVAHTHNRADLLRMFPARKRFLEGLQAQGLIVESRLLLGKQAENYIRTQFDQRDLTGLAQLGSSATSLIYLNLQGVHLLEGTHSFQLRIYQDMPIEGLQNYEASHFSLAAIRKQNAQASVKHSHSPLPRWQHSLIQRLGEPPFNLYIDPGKVLSRADYLKYMEHFV</sequence>
<accession>A0A1H6FHI4</accession>
<dbReference type="OrthoDB" id="5431366at2"/>
<organism evidence="2 3">
    <name type="scientific">Candidatus Venteria ishoeyi</name>
    <dbReference type="NCBI Taxonomy" id="1899563"/>
    <lineage>
        <taxon>Bacteria</taxon>
        <taxon>Pseudomonadati</taxon>
        <taxon>Pseudomonadota</taxon>
        <taxon>Gammaproteobacteria</taxon>
        <taxon>Thiotrichales</taxon>
        <taxon>Thiotrichaceae</taxon>
        <taxon>Venteria</taxon>
    </lineage>
</organism>
<evidence type="ECO:0000313" key="2">
    <source>
        <dbReference type="EMBL" id="SEH08616.1"/>
    </source>
</evidence>
<name>A0A1H6FHI4_9GAMM</name>